<evidence type="ECO:0000256" key="1">
    <source>
        <dbReference type="SAM" id="Phobius"/>
    </source>
</evidence>
<comment type="caution">
    <text evidence="3">The sequence shown here is derived from an EMBL/GenBank/DDBJ whole genome shotgun (WGS) entry which is preliminary data.</text>
</comment>
<dbReference type="AlphaFoldDB" id="A0A6L3T0G3"/>
<accession>A0A6L3T0G3</accession>
<sequence length="167" mass="16464">MAAVLLSLALACATPFAALAALAAARSRREALSLAALAWLLNQAIGFGLLGYPLDPPTLGWGLAIGAGALAAALAAALVPRRRAGGAVATALLRLGSAFTAYEAVLCAAAFLLPGGADAFAPPIVLRLLLINLAALAGLSLLQAGGHALVRSASGRARAAALRGRPA</sequence>
<keyword evidence="4" id="KW-1185">Reference proteome</keyword>
<protein>
    <submittedName>
        <fullName evidence="3">Uncharacterized protein</fullName>
    </submittedName>
</protein>
<evidence type="ECO:0000256" key="2">
    <source>
        <dbReference type="SAM" id="SignalP"/>
    </source>
</evidence>
<feature type="signal peptide" evidence="2">
    <location>
        <begin position="1"/>
        <end position="20"/>
    </location>
</feature>
<keyword evidence="1" id="KW-0812">Transmembrane</keyword>
<evidence type="ECO:0000313" key="4">
    <source>
        <dbReference type="Proteomes" id="UP000474159"/>
    </source>
</evidence>
<feature type="transmembrane region" description="Helical" evidence="1">
    <location>
        <begin position="59"/>
        <end position="79"/>
    </location>
</feature>
<evidence type="ECO:0000313" key="3">
    <source>
        <dbReference type="EMBL" id="KAB1079947.1"/>
    </source>
</evidence>
<keyword evidence="2" id="KW-0732">Signal</keyword>
<dbReference type="Proteomes" id="UP000474159">
    <property type="component" value="Unassembled WGS sequence"/>
</dbReference>
<feature type="transmembrane region" description="Helical" evidence="1">
    <location>
        <begin position="124"/>
        <end position="142"/>
    </location>
</feature>
<proteinExistence type="predicted"/>
<organism evidence="3 4">
    <name type="scientific">Methylobacterium soli</name>
    <dbReference type="NCBI Taxonomy" id="553447"/>
    <lineage>
        <taxon>Bacteria</taxon>
        <taxon>Pseudomonadati</taxon>
        <taxon>Pseudomonadota</taxon>
        <taxon>Alphaproteobacteria</taxon>
        <taxon>Hyphomicrobiales</taxon>
        <taxon>Methylobacteriaceae</taxon>
        <taxon>Methylobacterium</taxon>
    </lineage>
</organism>
<keyword evidence="1" id="KW-0472">Membrane</keyword>
<name>A0A6L3T0G3_9HYPH</name>
<keyword evidence="1" id="KW-1133">Transmembrane helix</keyword>
<gene>
    <name evidence="3" type="ORF">F6X53_08740</name>
</gene>
<feature type="transmembrane region" description="Helical" evidence="1">
    <location>
        <begin position="91"/>
        <end position="112"/>
    </location>
</feature>
<feature type="chain" id="PRO_5026677948" evidence="2">
    <location>
        <begin position="21"/>
        <end position="167"/>
    </location>
</feature>
<reference evidence="3 4" key="1">
    <citation type="submission" date="2019-09" db="EMBL/GenBank/DDBJ databases">
        <title>YIM 48816 draft genome.</title>
        <authorList>
            <person name="Jiang L."/>
        </authorList>
    </citation>
    <scope>NUCLEOTIDE SEQUENCE [LARGE SCALE GENOMIC DNA]</scope>
    <source>
        <strain evidence="3 4">YIM 48816</strain>
    </source>
</reference>
<dbReference type="EMBL" id="VZZK01000007">
    <property type="protein sequence ID" value="KAB1079947.1"/>
    <property type="molecule type" value="Genomic_DNA"/>
</dbReference>